<dbReference type="GO" id="GO:0004540">
    <property type="term" value="F:RNA nuclease activity"/>
    <property type="evidence" value="ECO:0007669"/>
    <property type="project" value="InterPro"/>
</dbReference>
<comment type="caution">
    <text evidence="2">The sequence shown here is derived from an EMBL/GenBank/DDBJ whole genome shotgun (WGS) entry which is preliminary data.</text>
</comment>
<dbReference type="Pfam" id="PF01936">
    <property type="entry name" value="NYN"/>
    <property type="match status" value="1"/>
</dbReference>
<dbReference type="EMBL" id="CACVBM020001540">
    <property type="protein sequence ID" value="CAA7053641.1"/>
    <property type="molecule type" value="Genomic_DNA"/>
</dbReference>
<dbReference type="CDD" id="cd10910">
    <property type="entry name" value="PIN_limkain_b1_N_like"/>
    <property type="match status" value="1"/>
</dbReference>
<dbReference type="AlphaFoldDB" id="A0A6D2KMW3"/>
<reference evidence="2" key="1">
    <citation type="submission" date="2020-01" db="EMBL/GenBank/DDBJ databases">
        <authorList>
            <person name="Mishra B."/>
        </authorList>
    </citation>
    <scope>NUCLEOTIDE SEQUENCE [LARGE SCALE GENOMIC DNA]</scope>
</reference>
<dbReference type="PANTHER" id="PTHR14379:SF58">
    <property type="entry name" value="NYN DOMAIN-CONTAINING PROTEIN"/>
    <property type="match status" value="1"/>
</dbReference>
<dbReference type="InterPro" id="IPR021139">
    <property type="entry name" value="NYN"/>
</dbReference>
<dbReference type="InterPro" id="IPR024768">
    <property type="entry name" value="Marf1"/>
</dbReference>
<proteinExistence type="predicted"/>
<evidence type="ECO:0000313" key="2">
    <source>
        <dbReference type="EMBL" id="CAA7053641.1"/>
    </source>
</evidence>
<name>A0A6D2KMW3_9BRAS</name>
<keyword evidence="3" id="KW-1185">Reference proteome</keyword>
<accession>A0A6D2KMW3</accession>
<evidence type="ECO:0000313" key="3">
    <source>
        <dbReference type="Proteomes" id="UP000467841"/>
    </source>
</evidence>
<dbReference type="Proteomes" id="UP000467841">
    <property type="component" value="Unassembled WGS sequence"/>
</dbReference>
<dbReference type="PANTHER" id="PTHR14379">
    <property type="entry name" value="LIMKAIN B LKAP"/>
    <property type="match status" value="1"/>
</dbReference>
<organism evidence="2 3">
    <name type="scientific">Microthlaspi erraticum</name>
    <dbReference type="NCBI Taxonomy" id="1685480"/>
    <lineage>
        <taxon>Eukaryota</taxon>
        <taxon>Viridiplantae</taxon>
        <taxon>Streptophyta</taxon>
        <taxon>Embryophyta</taxon>
        <taxon>Tracheophyta</taxon>
        <taxon>Spermatophyta</taxon>
        <taxon>Magnoliopsida</taxon>
        <taxon>eudicotyledons</taxon>
        <taxon>Gunneridae</taxon>
        <taxon>Pentapetalae</taxon>
        <taxon>rosids</taxon>
        <taxon>malvids</taxon>
        <taxon>Brassicales</taxon>
        <taxon>Brassicaceae</taxon>
        <taxon>Coluteocarpeae</taxon>
        <taxon>Microthlaspi</taxon>
    </lineage>
</organism>
<feature type="domain" description="NYN" evidence="1">
    <location>
        <begin position="11"/>
        <end position="135"/>
    </location>
</feature>
<dbReference type="OrthoDB" id="1076146at2759"/>
<dbReference type="GO" id="GO:0005777">
    <property type="term" value="C:peroxisome"/>
    <property type="evidence" value="ECO:0007669"/>
    <property type="project" value="InterPro"/>
</dbReference>
<sequence length="367" mass="41318">MCEEAFINAEIGVFWNVVECPIPEGLNPDSVYRNIKSGLRLMGYRGDVSTTFWAYSKKISEELSDDYSAAGITMEHVRGHKWRVDIMTKDILFFALQNPNKPANMLVIADHMSRKPELVRVLQVLKSRNINVVVAQTGGRVPVELHGIVSSVCLSRRLLARGNATLLELDADQKNVMNPNFSLHDSELSDYSVGNTGVFWDTKDCPNPNALESDFYLIGKSIKSCLADMDKSGSMLSWISAYEDGGKVTVWNGGTETRMVSHQGDRLRRMSLDILLWAIDNRVGQYDRDRRPNVIVISRNIPKTRDFILPLKCLISRCNIIFGLPDEVKSHSWKTASVINFGAPFFSSGSSQRRGNTKRDKKPFLVR</sequence>
<evidence type="ECO:0000259" key="1">
    <source>
        <dbReference type="Pfam" id="PF01936"/>
    </source>
</evidence>
<protein>
    <recommendedName>
        <fullName evidence="1">NYN domain-containing protein</fullName>
    </recommendedName>
</protein>
<gene>
    <name evidence="2" type="ORF">MERR_LOCUS40877</name>
</gene>
<dbReference type="GO" id="GO:0010468">
    <property type="term" value="P:regulation of gene expression"/>
    <property type="evidence" value="ECO:0007669"/>
    <property type="project" value="InterPro"/>
</dbReference>